<comment type="similarity">
    <text evidence="1">Belongs to the metallo-beta-lactamase superfamily.</text>
</comment>
<dbReference type="EMBL" id="BJCL01000002">
    <property type="protein sequence ID" value="GCL62062.1"/>
    <property type="molecule type" value="Genomic_DNA"/>
</dbReference>
<dbReference type="CDD" id="cd07729">
    <property type="entry name" value="AHL_lactonase_MBL-fold"/>
    <property type="match status" value="1"/>
</dbReference>
<evidence type="ECO:0000256" key="1">
    <source>
        <dbReference type="ARBA" id="ARBA00007749"/>
    </source>
</evidence>
<dbReference type="SMART" id="SM00849">
    <property type="entry name" value="Lactamase_B"/>
    <property type="match status" value="1"/>
</dbReference>
<organism evidence="6 7">
    <name type="scientific">Pseudaquabacterium pictum</name>
    <dbReference type="NCBI Taxonomy" id="2315236"/>
    <lineage>
        <taxon>Bacteria</taxon>
        <taxon>Pseudomonadati</taxon>
        <taxon>Pseudomonadota</taxon>
        <taxon>Betaproteobacteria</taxon>
        <taxon>Burkholderiales</taxon>
        <taxon>Sphaerotilaceae</taxon>
        <taxon>Pseudaquabacterium</taxon>
    </lineage>
</organism>
<comment type="caution">
    <text evidence="6">The sequence shown here is derived from an EMBL/GenBank/DDBJ whole genome shotgun (WGS) entry which is preliminary data.</text>
</comment>
<dbReference type="Pfam" id="PF00753">
    <property type="entry name" value="Lactamase_B"/>
    <property type="match status" value="1"/>
</dbReference>
<evidence type="ECO:0000313" key="6">
    <source>
        <dbReference type="EMBL" id="GCL62062.1"/>
    </source>
</evidence>
<evidence type="ECO:0000256" key="2">
    <source>
        <dbReference type="ARBA" id="ARBA00022723"/>
    </source>
</evidence>
<reference evidence="7" key="1">
    <citation type="submission" date="2019-03" db="EMBL/GenBank/DDBJ databases">
        <title>Aquabacterium pictum sp.nov., the first bacteriochlorophyll a-containing freshwater bacterium in the genus Aquabacterium of the class Betaproteobacteria.</title>
        <authorList>
            <person name="Hirose S."/>
            <person name="Tank M."/>
            <person name="Hara E."/>
            <person name="Tamaki H."/>
            <person name="Takaichi S."/>
            <person name="Haruta S."/>
            <person name="Hanada S."/>
        </authorList>
    </citation>
    <scope>NUCLEOTIDE SEQUENCE [LARGE SCALE GENOMIC DNA]</scope>
    <source>
        <strain evidence="7">W35</strain>
    </source>
</reference>
<dbReference type="AlphaFoldDB" id="A0A480APP5"/>
<keyword evidence="2" id="KW-0479">Metal-binding</keyword>
<sequence>MGALLLSFASVAQEVTLTRLDCGSGTNDPRRFTDTFAYTETSRPFTFSCYLIRRGSDVMVWDTGFLPGSTPNATNKPLADLLRQANVNPDDVKHVGISHFHADHTGQLAVLKNATLLIGKGDWDGITATPPMAGANVKGFAEWIAEKRKVEPLTGDKDVYGDGSVVVLRAPGHTPGHSILLVRLKEMGPVLLSGDAVHFIENYTGFGVPGFNVDRAQTLASIQRMQEIQKNLKATVIIQHDPRDIDKLPAFPAAAR</sequence>
<keyword evidence="3 6" id="KW-0378">Hydrolase</keyword>
<dbReference type="GO" id="GO:0016787">
    <property type="term" value="F:hydrolase activity"/>
    <property type="evidence" value="ECO:0007669"/>
    <property type="project" value="UniProtKB-KW"/>
</dbReference>
<evidence type="ECO:0000259" key="5">
    <source>
        <dbReference type="SMART" id="SM00849"/>
    </source>
</evidence>
<protein>
    <submittedName>
        <fullName evidence="6">MBL fold metallo-hydrolase</fullName>
    </submittedName>
</protein>
<accession>A0A480APP5</accession>
<dbReference type="SUPFAM" id="SSF56281">
    <property type="entry name" value="Metallo-hydrolase/oxidoreductase"/>
    <property type="match status" value="1"/>
</dbReference>
<dbReference type="Gene3D" id="3.60.15.10">
    <property type="entry name" value="Ribonuclease Z/Hydroxyacylglutathione hydrolase-like"/>
    <property type="match status" value="1"/>
</dbReference>
<dbReference type="InterPro" id="IPR001279">
    <property type="entry name" value="Metallo-B-lactamas"/>
</dbReference>
<proteinExistence type="inferred from homology"/>
<keyword evidence="4" id="KW-0862">Zinc</keyword>
<dbReference type="PANTHER" id="PTHR42978">
    <property type="entry name" value="QUORUM-QUENCHING LACTONASE YTNP-RELATED-RELATED"/>
    <property type="match status" value="1"/>
</dbReference>
<evidence type="ECO:0000256" key="3">
    <source>
        <dbReference type="ARBA" id="ARBA00022801"/>
    </source>
</evidence>
<keyword evidence="7" id="KW-1185">Reference proteome</keyword>
<dbReference type="PANTHER" id="PTHR42978:SF3">
    <property type="entry name" value="BLR3078 PROTEIN"/>
    <property type="match status" value="1"/>
</dbReference>
<dbReference type="GO" id="GO:0046872">
    <property type="term" value="F:metal ion binding"/>
    <property type="evidence" value="ECO:0007669"/>
    <property type="project" value="UniProtKB-KW"/>
</dbReference>
<name>A0A480APP5_9BURK</name>
<evidence type="ECO:0000313" key="7">
    <source>
        <dbReference type="Proteomes" id="UP000301751"/>
    </source>
</evidence>
<dbReference type="Proteomes" id="UP000301751">
    <property type="component" value="Unassembled WGS sequence"/>
</dbReference>
<dbReference type="InterPro" id="IPR051013">
    <property type="entry name" value="MBL_superfamily_lactonases"/>
</dbReference>
<feature type="domain" description="Metallo-beta-lactamase" evidence="5">
    <location>
        <begin position="46"/>
        <end position="240"/>
    </location>
</feature>
<gene>
    <name evidence="6" type="ORF">AQPW35_11430</name>
</gene>
<dbReference type="InterPro" id="IPR036866">
    <property type="entry name" value="RibonucZ/Hydroxyglut_hydro"/>
</dbReference>
<evidence type="ECO:0000256" key="4">
    <source>
        <dbReference type="ARBA" id="ARBA00022833"/>
    </source>
</evidence>